<dbReference type="InterPro" id="IPR008966">
    <property type="entry name" value="Adhesion_dom_sf"/>
</dbReference>
<dbReference type="GO" id="GO:0009289">
    <property type="term" value="C:pilus"/>
    <property type="evidence" value="ECO:0007669"/>
    <property type="project" value="InterPro"/>
</dbReference>
<dbReference type="EMBL" id="CP040078">
    <property type="protein sequence ID" value="QCP52586.1"/>
    <property type="molecule type" value="Genomic_DNA"/>
</dbReference>
<evidence type="ECO:0000313" key="2">
    <source>
        <dbReference type="Proteomes" id="UP000298656"/>
    </source>
</evidence>
<dbReference type="GO" id="GO:0007155">
    <property type="term" value="P:cell adhesion"/>
    <property type="evidence" value="ECO:0007669"/>
    <property type="project" value="InterPro"/>
</dbReference>
<keyword evidence="2" id="KW-1185">Reference proteome</keyword>
<dbReference type="AlphaFoldDB" id="A0A4P8IVY5"/>
<dbReference type="Gene3D" id="2.60.40.1090">
    <property type="entry name" value="Fimbrial-type adhesion domain"/>
    <property type="match status" value="1"/>
</dbReference>
<name>A0A4P8IVY5_9BURK</name>
<dbReference type="InterPro" id="IPR036937">
    <property type="entry name" value="Adhesion_dom_fimbrial_sf"/>
</dbReference>
<proteinExistence type="predicted"/>
<evidence type="ECO:0008006" key="3">
    <source>
        <dbReference type="Google" id="ProtNLM"/>
    </source>
</evidence>
<dbReference type="Proteomes" id="UP000298656">
    <property type="component" value="Chromosome 2"/>
</dbReference>
<dbReference type="OrthoDB" id="9033056at2"/>
<accession>A0A4P8IVY5</accession>
<reference evidence="1 2" key="1">
    <citation type="submission" date="2019-05" db="EMBL/GenBank/DDBJ databases">
        <title>Burkholderia sp. DHOD12, isolated from subtropical forest soil.</title>
        <authorList>
            <person name="Gao Z.-H."/>
            <person name="Qiu L.-H."/>
        </authorList>
    </citation>
    <scope>NUCLEOTIDE SEQUENCE [LARGE SCALE GENOMIC DNA]</scope>
    <source>
        <strain evidence="1 2">DHOD12</strain>
    </source>
</reference>
<dbReference type="SUPFAM" id="SSF49401">
    <property type="entry name" value="Bacterial adhesins"/>
    <property type="match status" value="1"/>
</dbReference>
<evidence type="ECO:0000313" key="1">
    <source>
        <dbReference type="EMBL" id="QCP52586.1"/>
    </source>
</evidence>
<protein>
    <recommendedName>
        <fullName evidence="3">Fimbrial protein</fullName>
    </recommendedName>
</protein>
<organism evidence="1 2">
    <name type="scientific">Trinickia violacea</name>
    <dbReference type="NCBI Taxonomy" id="2571746"/>
    <lineage>
        <taxon>Bacteria</taxon>
        <taxon>Pseudomonadati</taxon>
        <taxon>Pseudomonadota</taxon>
        <taxon>Betaproteobacteria</taxon>
        <taxon>Burkholderiales</taxon>
        <taxon>Burkholderiaceae</taxon>
        <taxon>Trinickia</taxon>
    </lineage>
</organism>
<dbReference type="RefSeq" id="WP_137335357.1">
    <property type="nucleotide sequence ID" value="NZ_CP040078.1"/>
</dbReference>
<dbReference type="KEGG" id="tvl:FAZ95_25860"/>
<gene>
    <name evidence="1" type="ORF">FAZ95_25860</name>
</gene>
<sequence length="69" mass="7343">MNLLTLGREAAVFDVTGTDNTFGQQPPASADQTMESGTATLRYNARYMATGITSVGTANSNATYTLSYR</sequence>